<feature type="domain" description="HTH cro/C1-type" evidence="2">
    <location>
        <begin position="10"/>
        <end position="65"/>
    </location>
</feature>
<dbReference type="GO" id="GO:0003677">
    <property type="term" value="F:DNA binding"/>
    <property type="evidence" value="ECO:0007669"/>
    <property type="project" value="UniProtKB-KW"/>
</dbReference>
<comment type="caution">
    <text evidence="3">The sequence shown here is derived from an EMBL/GenBank/DDBJ whole genome shotgun (WGS) entry which is preliminary data.</text>
</comment>
<dbReference type="PANTHER" id="PTHR46558">
    <property type="entry name" value="TRACRIPTIONAL REGULATORY PROTEIN-RELATED-RELATED"/>
    <property type="match status" value="1"/>
</dbReference>
<evidence type="ECO:0000256" key="1">
    <source>
        <dbReference type="ARBA" id="ARBA00023125"/>
    </source>
</evidence>
<dbReference type="InterPro" id="IPR010982">
    <property type="entry name" value="Lambda_DNA-bd_dom_sf"/>
</dbReference>
<dbReference type="InterPro" id="IPR001387">
    <property type="entry name" value="Cro/C1-type_HTH"/>
</dbReference>
<dbReference type="Pfam" id="PF01381">
    <property type="entry name" value="HTH_3"/>
    <property type="match status" value="1"/>
</dbReference>
<name>A0A2H0RHD7_9BACT</name>
<evidence type="ECO:0000313" key="3">
    <source>
        <dbReference type="EMBL" id="PIR45850.1"/>
    </source>
</evidence>
<sequence>MNKAPVNVKLRDLRIKKGLTQYQLARILGFRHNTAISRYETGRKRPNLETAQRIALALGVRVEEVFLP</sequence>
<dbReference type="CDD" id="cd00093">
    <property type="entry name" value="HTH_XRE"/>
    <property type="match status" value="1"/>
</dbReference>
<keyword evidence="1" id="KW-0238">DNA-binding</keyword>
<dbReference type="PROSITE" id="PS50943">
    <property type="entry name" value="HTH_CROC1"/>
    <property type="match status" value="1"/>
</dbReference>
<protein>
    <submittedName>
        <fullName evidence="3">Transcriptional regulator</fullName>
    </submittedName>
</protein>
<accession>A0A2H0RHD7</accession>
<dbReference type="PANTHER" id="PTHR46558:SF4">
    <property type="entry name" value="DNA-BIDING PHAGE PROTEIN"/>
    <property type="match status" value="1"/>
</dbReference>
<organism evidence="3 4">
    <name type="scientific">Candidatus Vogelbacteria bacterium CG10_big_fil_rev_8_21_14_0_10_49_38</name>
    <dbReference type="NCBI Taxonomy" id="1975043"/>
    <lineage>
        <taxon>Bacteria</taxon>
        <taxon>Candidatus Vogeliibacteriota</taxon>
    </lineage>
</organism>
<dbReference type="Gene3D" id="1.10.260.40">
    <property type="entry name" value="lambda repressor-like DNA-binding domains"/>
    <property type="match status" value="1"/>
</dbReference>
<gene>
    <name evidence="3" type="ORF">COV08_02860</name>
</gene>
<dbReference type="SMART" id="SM00530">
    <property type="entry name" value="HTH_XRE"/>
    <property type="match status" value="1"/>
</dbReference>
<dbReference type="EMBL" id="PCYK01000023">
    <property type="protein sequence ID" value="PIR45850.1"/>
    <property type="molecule type" value="Genomic_DNA"/>
</dbReference>
<proteinExistence type="predicted"/>
<evidence type="ECO:0000313" key="4">
    <source>
        <dbReference type="Proteomes" id="UP000230431"/>
    </source>
</evidence>
<dbReference type="Proteomes" id="UP000230431">
    <property type="component" value="Unassembled WGS sequence"/>
</dbReference>
<dbReference type="AlphaFoldDB" id="A0A2H0RHD7"/>
<evidence type="ECO:0000259" key="2">
    <source>
        <dbReference type="PROSITE" id="PS50943"/>
    </source>
</evidence>
<reference evidence="3 4" key="1">
    <citation type="submission" date="2017-09" db="EMBL/GenBank/DDBJ databases">
        <title>Depth-based differentiation of microbial function through sediment-hosted aquifers and enrichment of novel symbionts in the deep terrestrial subsurface.</title>
        <authorList>
            <person name="Probst A.J."/>
            <person name="Ladd B."/>
            <person name="Jarett J.K."/>
            <person name="Geller-Mcgrath D.E."/>
            <person name="Sieber C.M."/>
            <person name="Emerson J.B."/>
            <person name="Anantharaman K."/>
            <person name="Thomas B.C."/>
            <person name="Malmstrom R."/>
            <person name="Stieglmeier M."/>
            <person name="Klingl A."/>
            <person name="Woyke T."/>
            <person name="Ryan C.M."/>
            <person name="Banfield J.F."/>
        </authorList>
    </citation>
    <scope>NUCLEOTIDE SEQUENCE [LARGE SCALE GENOMIC DNA]</scope>
    <source>
        <strain evidence="3">CG10_big_fil_rev_8_21_14_0_10_49_38</strain>
    </source>
</reference>
<dbReference type="SUPFAM" id="SSF47413">
    <property type="entry name" value="lambda repressor-like DNA-binding domains"/>
    <property type="match status" value="1"/>
</dbReference>